<proteinExistence type="predicted"/>
<dbReference type="HOGENOM" id="CLU_2671239_0_0_1"/>
<evidence type="ECO:0000313" key="2">
    <source>
        <dbReference type="EMBL" id="KDR67332.1"/>
    </source>
</evidence>
<protein>
    <submittedName>
        <fullName evidence="2">Uncharacterized protein</fullName>
    </submittedName>
</protein>
<accession>A0A067SBK1</accession>
<organism evidence="2 3">
    <name type="scientific">Galerina marginata (strain CBS 339.88)</name>
    <dbReference type="NCBI Taxonomy" id="685588"/>
    <lineage>
        <taxon>Eukaryota</taxon>
        <taxon>Fungi</taxon>
        <taxon>Dikarya</taxon>
        <taxon>Basidiomycota</taxon>
        <taxon>Agaricomycotina</taxon>
        <taxon>Agaricomycetes</taxon>
        <taxon>Agaricomycetidae</taxon>
        <taxon>Agaricales</taxon>
        <taxon>Agaricineae</taxon>
        <taxon>Strophariaceae</taxon>
        <taxon>Galerina</taxon>
    </lineage>
</organism>
<keyword evidence="3" id="KW-1185">Reference proteome</keyword>
<sequence length="75" mass="8194">MAVIMENYTNQLAEQYGADIADEILKRSGTGTHQPAPNESVGYCTNQTDAAHTHSPMSTFHAKYRSVGNRGPLLE</sequence>
<dbReference type="Proteomes" id="UP000027222">
    <property type="component" value="Unassembled WGS sequence"/>
</dbReference>
<dbReference type="STRING" id="685588.A0A067SBK1"/>
<gene>
    <name evidence="2" type="ORF">GALMADRAFT_147134</name>
</gene>
<feature type="region of interest" description="Disordered" evidence="1">
    <location>
        <begin position="28"/>
        <end position="75"/>
    </location>
</feature>
<name>A0A067SBK1_GALM3</name>
<reference evidence="3" key="1">
    <citation type="journal article" date="2014" name="Proc. Natl. Acad. Sci. U.S.A.">
        <title>Extensive sampling of basidiomycete genomes demonstrates inadequacy of the white-rot/brown-rot paradigm for wood decay fungi.</title>
        <authorList>
            <person name="Riley R."/>
            <person name="Salamov A.A."/>
            <person name="Brown D.W."/>
            <person name="Nagy L.G."/>
            <person name="Floudas D."/>
            <person name="Held B.W."/>
            <person name="Levasseur A."/>
            <person name="Lombard V."/>
            <person name="Morin E."/>
            <person name="Otillar R."/>
            <person name="Lindquist E.A."/>
            <person name="Sun H."/>
            <person name="LaButti K.M."/>
            <person name="Schmutz J."/>
            <person name="Jabbour D."/>
            <person name="Luo H."/>
            <person name="Baker S.E."/>
            <person name="Pisabarro A.G."/>
            <person name="Walton J.D."/>
            <person name="Blanchette R.A."/>
            <person name="Henrissat B."/>
            <person name="Martin F."/>
            <person name="Cullen D."/>
            <person name="Hibbett D.S."/>
            <person name="Grigoriev I.V."/>
        </authorList>
    </citation>
    <scope>NUCLEOTIDE SEQUENCE [LARGE SCALE GENOMIC DNA]</scope>
    <source>
        <strain evidence="3">CBS 339.88</strain>
    </source>
</reference>
<dbReference type="OrthoDB" id="3065981at2759"/>
<evidence type="ECO:0000313" key="3">
    <source>
        <dbReference type="Proteomes" id="UP000027222"/>
    </source>
</evidence>
<evidence type="ECO:0000256" key="1">
    <source>
        <dbReference type="SAM" id="MobiDB-lite"/>
    </source>
</evidence>
<feature type="compositionally biased region" description="Polar residues" evidence="1">
    <location>
        <begin position="29"/>
        <end position="58"/>
    </location>
</feature>
<dbReference type="EMBL" id="KL142415">
    <property type="protein sequence ID" value="KDR67332.1"/>
    <property type="molecule type" value="Genomic_DNA"/>
</dbReference>
<dbReference type="AlphaFoldDB" id="A0A067SBK1"/>